<feature type="compositionally biased region" description="Polar residues" evidence="4">
    <location>
        <begin position="892"/>
        <end position="904"/>
    </location>
</feature>
<feature type="region of interest" description="Disordered" evidence="4">
    <location>
        <begin position="369"/>
        <end position="392"/>
    </location>
</feature>
<dbReference type="SMART" id="SM00214">
    <property type="entry name" value="VWC"/>
    <property type="match status" value="4"/>
</dbReference>
<accession>A0AAV1JT57</accession>
<keyword evidence="7" id="KW-1185">Reference proteome</keyword>
<keyword evidence="3" id="KW-0732">Signal</keyword>
<protein>
    <recommendedName>
        <fullName evidence="5">VWFC domain-containing protein</fullName>
    </recommendedName>
</protein>
<gene>
    <name evidence="6" type="ORF">LNINA_LOCUS11740</name>
</gene>
<dbReference type="PANTHER" id="PTHR46698">
    <property type="entry name" value="CROSSVEINLESS 2"/>
    <property type="match status" value="1"/>
</dbReference>
<evidence type="ECO:0000313" key="6">
    <source>
        <dbReference type="EMBL" id="CAK1552709.1"/>
    </source>
</evidence>
<dbReference type="PANTHER" id="PTHR46698:SF3">
    <property type="entry name" value="TENECTIN ISOFORM 1-RELATED"/>
    <property type="match status" value="1"/>
</dbReference>
<proteinExistence type="predicted"/>
<dbReference type="PROSITE" id="PS50184">
    <property type="entry name" value="VWFC_2"/>
    <property type="match status" value="2"/>
</dbReference>
<evidence type="ECO:0000256" key="4">
    <source>
        <dbReference type="SAM" id="MobiDB-lite"/>
    </source>
</evidence>
<feature type="region of interest" description="Disordered" evidence="4">
    <location>
        <begin position="933"/>
        <end position="970"/>
    </location>
</feature>
<dbReference type="EMBL" id="CAVLEF010000156">
    <property type="protein sequence ID" value="CAK1552709.1"/>
    <property type="molecule type" value="Genomic_DNA"/>
</dbReference>
<dbReference type="AlphaFoldDB" id="A0AAV1JT57"/>
<dbReference type="SUPFAM" id="SSF57603">
    <property type="entry name" value="FnI-like domain"/>
    <property type="match status" value="4"/>
</dbReference>
<dbReference type="Gene3D" id="6.20.200.20">
    <property type="match status" value="3"/>
</dbReference>
<reference evidence="6 7" key="1">
    <citation type="submission" date="2023-11" db="EMBL/GenBank/DDBJ databases">
        <authorList>
            <person name="Okamura Y."/>
        </authorList>
    </citation>
    <scope>NUCLEOTIDE SEQUENCE [LARGE SCALE GENOMIC DNA]</scope>
</reference>
<evidence type="ECO:0000256" key="1">
    <source>
        <dbReference type="ARBA" id="ARBA00004613"/>
    </source>
</evidence>
<dbReference type="Proteomes" id="UP001497472">
    <property type="component" value="Unassembled WGS sequence"/>
</dbReference>
<comment type="caution">
    <text evidence="6">The sequence shown here is derived from an EMBL/GenBank/DDBJ whole genome shotgun (WGS) entry which is preliminary data.</text>
</comment>
<evidence type="ECO:0000256" key="3">
    <source>
        <dbReference type="ARBA" id="ARBA00022729"/>
    </source>
</evidence>
<feature type="domain" description="VWFC" evidence="5">
    <location>
        <begin position="89"/>
        <end position="153"/>
    </location>
</feature>
<evidence type="ECO:0000259" key="5">
    <source>
        <dbReference type="PROSITE" id="PS50184"/>
    </source>
</evidence>
<feature type="compositionally biased region" description="Low complexity" evidence="4">
    <location>
        <begin position="942"/>
        <end position="968"/>
    </location>
</feature>
<feature type="domain" description="VWFC" evidence="5">
    <location>
        <begin position="181"/>
        <end position="243"/>
    </location>
</feature>
<sequence length="1105" mass="121063">MPGNKVYTLNLQSCISVDYKLQSRLIGEKARRKVAAGGRSVSAESSWRLYAMAALSLLLAVALAGASDAIDNIFNIHKSSSHGKVELPPGCLYDGRWYDDGASVRTREACLVCACASGALSCRRRTCAPLPEPPPRCHTLHRRGDCCPHIHCPDGVIFKGPEAILEDKLISRPDSVGLALPACVEGGTVYAAGSAMSSNTACEQCFCLGGTRRCVRPQCLPPPSRCHPRPAPGACCPQRFYCDHPPTIPPTEKNEHDCKTPDGLWIEEGKSVKSMEDPCTQCFCLRGTIQCQHMSCSPNLLGCKPLVQPGQCCPHQYQCAHTKQATVYNLYDHVGNFLEPVRNEDRSFHPSKSTKRETTIKSLSTVMDRTSKPSNNIIPATASSDKSTTLQENESTVITESTQTVDDILKDSTTVTEASTTEELPDSSTTEQPENSVKIMVNGTINCTAELSSTSLYNITSINDTLKMHAEIQPRIPFIDSIEVESHTFPANELITERNHDELDETESFVINVTSSLRTNTTFPSILSTSTTVLPKTALPILADTHNITKKTKDDADYDYNEPTLPPSLPNLKIIPFVAADAVVEEDLSPKENLYSTIEREDKFPVYYPSMTRREDIYKPNQYPVFTNKENVKYSLPHQLSELYTTKVKDVEKPIEITVGTSFKNTKENKPEHNSPLIENMAVETPAINLFSPPVETEGGFVPKSPNMIDDFYAVFSSTTQGPIIPHLTTSMQIDNKDDCVTSDGRKITEGDNVKQACSICTCAWGELHCSPQPCDIPRGCFRRPTVGDPCCGNLVCEQGNHSVVTDQIEGNNGTDIILEDESNNSNVNQATNSFVDPVQISITTSTSVDLSSVTTDESKLREHNETSIQPINGIKTTTVQTTKTDKPQEVHNGNVSDTNTQSQEYEDEEDDEGFSLGSVLQLLLSETYEPTTAIPFKKMPPRTASSPKPPTTTTSPVTTSTAKPAPSHFIPTKQYSFVPPKKLNSVNRIDHLVLGEATAIKRTSTRSTTTKPIVTTRKLYVKPTPRPLSTKTVEITSKGQVGQAVDVSKPPNVIPGLLPGLPKLAGCNIYGRMYRVGRIISELSTPCQECKCTELGVQCRQLTC</sequence>
<keyword evidence="2" id="KW-0964">Secreted</keyword>
<feature type="region of interest" description="Disordered" evidence="4">
    <location>
        <begin position="876"/>
        <end position="913"/>
    </location>
</feature>
<feature type="region of interest" description="Disordered" evidence="4">
    <location>
        <begin position="415"/>
        <end position="434"/>
    </location>
</feature>
<dbReference type="InterPro" id="IPR001007">
    <property type="entry name" value="VWF_dom"/>
</dbReference>
<evidence type="ECO:0000313" key="7">
    <source>
        <dbReference type="Proteomes" id="UP001497472"/>
    </source>
</evidence>
<evidence type="ECO:0000256" key="2">
    <source>
        <dbReference type="ARBA" id="ARBA00022525"/>
    </source>
</evidence>
<name>A0AAV1JT57_9NEOP</name>
<dbReference type="GO" id="GO:0005576">
    <property type="term" value="C:extracellular region"/>
    <property type="evidence" value="ECO:0007669"/>
    <property type="project" value="UniProtKB-SubCell"/>
</dbReference>
<dbReference type="InterPro" id="IPR052424">
    <property type="entry name" value="Kielin_Chordin-BMP_Reg"/>
</dbReference>
<comment type="subcellular location">
    <subcellularLocation>
        <location evidence="1">Secreted</location>
    </subcellularLocation>
</comment>
<organism evidence="6 7">
    <name type="scientific">Leptosia nina</name>
    <dbReference type="NCBI Taxonomy" id="320188"/>
    <lineage>
        <taxon>Eukaryota</taxon>
        <taxon>Metazoa</taxon>
        <taxon>Ecdysozoa</taxon>
        <taxon>Arthropoda</taxon>
        <taxon>Hexapoda</taxon>
        <taxon>Insecta</taxon>
        <taxon>Pterygota</taxon>
        <taxon>Neoptera</taxon>
        <taxon>Endopterygota</taxon>
        <taxon>Lepidoptera</taxon>
        <taxon>Glossata</taxon>
        <taxon>Ditrysia</taxon>
        <taxon>Papilionoidea</taxon>
        <taxon>Pieridae</taxon>
        <taxon>Pierinae</taxon>
        <taxon>Leptosia</taxon>
    </lineage>
</organism>